<keyword evidence="2" id="KW-1185">Reference proteome</keyword>
<gene>
    <name evidence="1" type="ORF">Fot_14215</name>
</gene>
<comment type="caution">
    <text evidence="1">The sequence shown here is derived from an EMBL/GenBank/DDBJ whole genome shotgun (WGS) entry which is preliminary data.</text>
</comment>
<accession>A0ABD1W5Z0</accession>
<dbReference type="Proteomes" id="UP001604277">
    <property type="component" value="Unassembled WGS sequence"/>
</dbReference>
<dbReference type="AlphaFoldDB" id="A0ABD1W5Z0"/>
<sequence length="104" mass="12546">MRTAWTENNTGMRCSYYKRLDGFISHFHVYHFLRWHAYNFLRWHALLPIIEKSQFSDGPCGFSTPLGEFLYHDISWTEIVHSISQLQHQHLRRDDGYRETNSLE</sequence>
<protein>
    <submittedName>
        <fullName evidence="1">Uncharacterized protein</fullName>
    </submittedName>
</protein>
<reference evidence="2" key="1">
    <citation type="submission" date="2024-07" db="EMBL/GenBank/DDBJ databases">
        <title>Two chromosome-level genome assemblies of Korean endemic species Abeliophyllum distichum and Forsythia ovata (Oleaceae).</title>
        <authorList>
            <person name="Jang H."/>
        </authorList>
    </citation>
    <scope>NUCLEOTIDE SEQUENCE [LARGE SCALE GENOMIC DNA]</scope>
</reference>
<proteinExistence type="predicted"/>
<evidence type="ECO:0000313" key="1">
    <source>
        <dbReference type="EMBL" id="KAL2544982.1"/>
    </source>
</evidence>
<name>A0ABD1W5Z0_9LAMI</name>
<evidence type="ECO:0000313" key="2">
    <source>
        <dbReference type="Proteomes" id="UP001604277"/>
    </source>
</evidence>
<dbReference type="EMBL" id="JBFOLJ010000004">
    <property type="protein sequence ID" value="KAL2544982.1"/>
    <property type="molecule type" value="Genomic_DNA"/>
</dbReference>
<organism evidence="1 2">
    <name type="scientific">Forsythia ovata</name>
    <dbReference type="NCBI Taxonomy" id="205694"/>
    <lineage>
        <taxon>Eukaryota</taxon>
        <taxon>Viridiplantae</taxon>
        <taxon>Streptophyta</taxon>
        <taxon>Embryophyta</taxon>
        <taxon>Tracheophyta</taxon>
        <taxon>Spermatophyta</taxon>
        <taxon>Magnoliopsida</taxon>
        <taxon>eudicotyledons</taxon>
        <taxon>Gunneridae</taxon>
        <taxon>Pentapetalae</taxon>
        <taxon>asterids</taxon>
        <taxon>lamiids</taxon>
        <taxon>Lamiales</taxon>
        <taxon>Oleaceae</taxon>
        <taxon>Forsythieae</taxon>
        <taxon>Forsythia</taxon>
    </lineage>
</organism>